<evidence type="ECO:0000259" key="3">
    <source>
        <dbReference type="PROSITE" id="PS51176"/>
    </source>
</evidence>
<feature type="domain" description="Prephenate/arogenate dehydrogenase" evidence="3">
    <location>
        <begin position="26"/>
        <end position="307"/>
    </location>
</feature>
<evidence type="ECO:0000313" key="5">
    <source>
        <dbReference type="Proteomes" id="UP001596004"/>
    </source>
</evidence>
<dbReference type="Gene3D" id="3.40.50.720">
    <property type="entry name" value="NAD(P)-binding Rossmann-like Domain"/>
    <property type="match status" value="1"/>
</dbReference>
<sequence>MVITMIAGATPSHLQAAGAPGSPAIRRVTVIGTGVIGTSIALGLRRAGVQVALSDRDAASLAQAVRMGAGVPLGPGTPPADVVVIATPPSTVVPVLRDAQARGLGAAYTDVASTKGGIAAEAALAGCDLSTYVPGHPMAGRELSGPAAAREELFAGRPWALCPHSETPGETVALVARLVEVCGGQVKVLAPGAHDRVVAAVSHAPHLVSAALAARFAGADEAALSLAGAGLQDTTRIANGDPDLWSDILRQNGEPVAAVLEAVARDLAEVAAALRAGDAAATGVLADLLVRGKAGRERIVEAGPSRWTQPKPAGPVAPVAPVRAARAAA</sequence>
<dbReference type="InterPro" id="IPR003099">
    <property type="entry name" value="Prephen_DH"/>
</dbReference>
<dbReference type="PANTHER" id="PTHR21363:SF0">
    <property type="entry name" value="PREPHENATE DEHYDROGENASE [NADP(+)]"/>
    <property type="match status" value="1"/>
</dbReference>
<keyword evidence="2" id="KW-0560">Oxidoreductase</keyword>
<keyword evidence="5" id="KW-1185">Reference proteome</keyword>
<dbReference type="InterPro" id="IPR036291">
    <property type="entry name" value="NAD(P)-bd_dom_sf"/>
</dbReference>
<comment type="caution">
    <text evidence="4">The sequence shown here is derived from an EMBL/GenBank/DDBJ whole genome shotgun (WGS) entry which is preliminary data.</text>
</comment>
<dbReference type="Gene3D" id="1.10.3660.10">
    <property type="entry name" value="6-phosphogluconate dehydrogenase C-terminal like domain"/>
    <property type="match status" value="1"/>
</dbReference>
<gene>
    <name evidence="4" type="ORF">ACFO60_21280</name>
</gene>
<dbReference type="Pfam" id="PF02153">
    <property type="entry name" value="PDH_N"/>
    <property type="match status" value="1"/>
</dbReference>
<organism evidence="4 5">
    <name type="scientific">Sphaerisporangium dianthi</name>
    <dbReference type="NCBI Taxonomy" id="1436120"/>
    <lineage>
        <taxon>Bacteria</taxon>
        <taxon>Bacillati</taxon>
        <taxon>Actinomycetota</taxon>
        <taxon>Actinomycetes</taxon>
        <taxon>Streptosporangiales</taxon>
        <taxon>Streptosporangiaceae</taxon>
        <taxon>Sphaerisporangium</taxon>
    </lineage>
</organism>
<dbReference type="InterPro" id="IPR046826">
    <property type="entry name" value="PDH_N"/>
</dbReference>
<dbReference type="SUPFAM" id="SSF48179">
    <property type="entry name" value="6-phosphogluconate dehydrogenase C-terminal domain-like"/>
    <property type="match status" value="1"/>
</dbReference>
<dbReference type="Pfam" id="PF20463">
    <property type="entry name" value="PDH_C"/>
    <property type="match status" value="1"/>
</dbReference>
<reference evidence="5" key="1">
    <citation type="journal article" date="2019" name="Int. J. Syst. Evol. Microbiol.">
        <title>The Global Catalogue of Microorganisms (GCM) 10K type strain sequencing project: providing services to taxonomists for standard genome sequencing and annotation.</title>
        <authorList>
            <consortium name="The Broad Institute Genomics Platform"/>
            <consortium name="The Broad Institute Genome Sequencing Center for Infectious Disease"/>
            <person name="Wu L."/>
            <person name="Ma J."/>
        </authorList>
    </citation>
    <scope>NUCLEOTIDE SEQUENCE [LARGE SCALE GENOMIC DNA]</scope>
    <source>
        <strain evidence="5">CGMCC 4.7132</strain>
    </source>
</reference>
<dbReference type="PANTHER" id="PTHR21363">
    <property type="entry name" value="PREPHENATE DEHYDROGENASE"/>
    <property type="match status" value="1"/>
</dbReference>
<dbReference type="PROSITE" id="PS51176">
    <property type="entry name" value="PDH_ADH"/>
    <property type="match status" value="1"/>
</dbReference>
<dbReference type="Proteomes" id="UP001596004">
    <property type="component" value="Unassembled WGS sequence"/>
</dbReference>
<evidence type="ECO:0000256" key="1">
    <source>
        <dbReference type="ARBA" id="ARBA00007964"/>
    </source>
</evidence>
<dbReference type="InterPro" id="IPR046825">
    <property type="entry name" value="PDH_C"/>
</dbReference>
<accession>A0ABV9CLA3</accession>
<dbReference type="RefSeq" id="WP_380842645.1">
    <property type="nucleotide sequence ID" value="NZ_JBHSFP010000014.1"/>
</dbReference>
<comment type="similarity">
    <text evidence="1">Belongs to the prephenate/arogenate dehydrogenase family.</text>
</comment>
<evidence type="ECO:0000256" key="2">
    <source>
        <dbReference type="ARBA" id="ARBA00023002"/>
    </source>
</evidence>
<protein>
    <submittedName>
        <fullName evidence="4">Prephenate dehydrogenase</fullName>
    </submittedName>
</protein>
<dbReference type="InterPro" id="IPR050812">
    <property type="entry name" value="Preph/Arog_dehydrog"/>
</dbReference>
<dbReference type="NCBIfam" id="NF005112">
    <property type="entry name" value="PRK06545.2-4"/>
    <property type="match status" value="1"/>
</dbReference>
<name>A0ABV9CLA3_9ACTN</name>
<proteinExistence type="inferred from homology"/>
<evidence type="ECO:0000313" key="4">
    <source>
        <dbReference type="EMBL" id="MFC4533314.1"/>
    </source>
</evidence>
<dbReference type="EMBL" id="JBHSFP010000014">
    <property type="protein sequence ID" value="MFC4533314.1"/>
    <property type="molecule type" value="Genomic_DNA"/>
</dbReference>
<dbReference type="InterPro" id="IPR008927">
    <property type="entry name" value="6-PGluconate_DH-like_C_sf"/>
</dbReference>
<dbReference type="SUPFAM" id="SSF51735">
    <property type="entry name" value="NAD(P)-binding Rossmann-fold domains"/>
    <property type="match status" value="1"/>
</dbReference>